<reference evidence="1" key="2">
    <citation type="journal article" date="2024" name="Plant">
        <title>Genomic evolution and insights into agronomic trait innovations of Sesamum species.</title>
        <authorList>
            <person name="Miao H."/>
            <person name="Wang L."/>
            <person name="Qu L."/>
            <person name="Liu H."/>
            <person name="Sun Y."/>
            <person name="Le M."/>
            <person name="Wang Q."/>
            <person name="Wei S."/>
            <person name="Zheng Y."/>
            <person name="Lin W."/>
            <person name="Duan Y."/>
            <person name="Cao H."/>
            <person name="Xiong S."/>
            <person name="Wang X."/>
            <person name="Wei L."/>
            <person name="Li C."/>
            <person name="Ma Q."/>
            <person name="Ju M."/>
            <person name="Zhao R."/>
            <person name="Li G."/>
            <person name="Mu C."/>
            <person name="Tian Q."/>
            <person name="Mei H."/>
            <person name="Zhang T."/>
            <person name="Gao T."/>
            <person name="Zhang H."/>
        </authorList>
    </citation>
    <scope>NUCLEOTIDE SEQUENCE</scope>
    <source>
        <strain evidence="1">G02</strain>
    </source>
</reference>
<reference evidence="1" key="1">
    <citation type="submission" date="2020-06" db="EMBL/GenBank/DDBJ databases">
        <authorList>
            <person name="Li T."/>
            <person name="Hu X."/>
            <person name="Zhang T."/>
            <person name="Song X."/>
            <person name="Zhang H."/>
            <person name="Dai N."/>
            <person name="Sheng W."/>
            <person name="Hou X."/>
            <person name="Wei L."/>
        </authorList>
    </citation>
    <scope>NUCLEOTIDE SEQUENCE</scope>
    <source>
        <strain evidence="1">G02</strain>
        <tissue evidence="1">Leaf</tissue>
    </source>
</reference>
<dbReference type="EMBL" id="JACGWJ010000015">
    <property type="protein sequence ID" value="KAL0366791.1"/>
    <property type="molecule type" value="Genomic_DNA"/>
</dbReference>
<organism evidence="1">
    <name type="scientific">Sesamum radiatum</name>
    <name type="common">Black benniseed</name>
    <dbReference type="NCBI Taxonomy" id="300843"/>
    <lineage>
        <taxon>Eukaryota</taxon>
        <taxon>Viridiplantae</taxon>
        <taxon>Streptophyta</taxon>
        <taxon>Embryophyta</taxon>
        <taxon>Tracheophyta</taxon>
        <taxon>Spermatophyta</taxon>
        <taxon>Magnoliopsida</taxon>
        <taxon>eudicotyledons</taxon>
        <taxon>Gunneridae</taxon>
        <taxon>Pentapetalae</taxon>
        <taxon>asterids</taxon>
        <taxon>lamiids</taxon>
        <taxon>Lamiales</taxon>
        <taxon>Pedaliaceae</taxon>
        <taxon>Sesamum</taxon>
    </lineage>
</organism>
<gene>
    <name evidence="1" type="ORF">Sradi_3569200</name>
</gene>
<proteinExistence type="predicted"/>
<name>A0AAW2QGG1_SESRA</name>
<protein>
    <submittedName>
        <fullName evidence="1">Uncharacterized protein</fullName>
    </submittedName>
</protein>
<sequence>MNVNVEVAPIKVHTQRVLINANTVEDQWVLLESPRTSLKCTIMINNMIKSDQKSSLLQAPNIETLNQMQHALDRGS</sequence>
<accession>A0AAW2QGG1</accession>
<dbReference type="AlphaFoldDB" id="A0AAW2QGG1"/>
<evidence type="ECO:0000313" key="1">
    <source>
        <dbReference type="EMBL" id="KAL0366791.1"/>
    </source>
</evidence>
<comment type="caution">
    <text evidence="1">The sequence shown here is derived from an EMBL/GenBank/DDBJ whole genome shotgun (WGS) entry which is preliminary data.</text>
</comment>